<dbReference type="PROSITE" id="PS50188">
    <property type="entry name" value="B302_SPRY"/>
    <property type="match status" value="1"/>
</dbReference>
<proteinExistence type="predicted"/>
<dbReference type="Proteomes" id="UP000005408">
    <property type="component" value="Unassembled WGS sequence"/>
</dbReference>
<evidence type="ECO:0000256" key="3">
    <source>
        <dbReference type="ARBA" id="ARBA00022833"/>
    </source>
</evidence>
<protein>
    <recommendedName>
        <fullName evidence="10">Tripartite motif-containing protein 45</fullName>
    </recommendedName>
</protein>
<dbReference type="Gene3D" id="3.30.40.10">
    <property type="entry name" value="Zinc/RING finger domain, C3HC4 (zinc finger)"/>
    <property type="match status" value="1"/>
</dbReference>
<dbReference type="GO" id="GO:0008270">
    <property type="term" value="F:zinc ion binding"/>
    <property type="evidence" value="ECO:0007669"/>
    <property type="project" value="UniProtKB-KW"/>
</dbReference>
<dbReference type="PANTHER" id="PTHR25462">
    <property type="entry name" value="BONUS, ISOFORM C-RELATED"/>
    <property type="match status" value="1"/>
</dbReference>
<organism evidence="8 9">
    <name type="scientific">Magallana gigas</name>
    <name type="common">Pacific oyster</name>
    <name type="synonym">Crassostrea gigas</name>
    <dbReference type="NCBI Taxonomy" id="29159"/>
    <lineage>
        <taxon>Eukaryota</taxon>
        <taxon>Metazoa</taxon>
        <taxon>Spiralia</taxon>
        <taxon>Lophotrochozoa</taxon>
        <taxon>Mollusca</taxon>
        <taxon>Bivalvia</taxon>
        <taxon>Autobranchia</taxon>
        <taxon>Pteriomorphia</taxon>
        <taxon>Ostreida</taxon>
        <taxon>Ostreoidea</taxon>
        <taxon>Ostreidae</taxon>
        <taxon>Magallana</taxon>
    </lineage>
</organism>
<keyword evidence="9" id="KW-1185">Reference proteome</keyword>
<dbReference type="EnsemblMetazoa" id="G32156.1">
    <property type="protein sequence ID" value="G32156.1:cds"/>
    <property type="gene ID" value="G32156"/>
</dbReference>
<evidence type="ECO:0008006" key="10">
    <source>
        <dbReference type="Google" id="ProtNLM"/>
    </source>
</evidence>
<dbReference type="PROSITE" id="PS50119">
    <property type="entry name" value="ZF_BBOX"/>
    <property type="match status" value="1"/>
</dbReference>
<sequence>MCNDEFKEEKKHARLLPCLHSLCFKCLNKINVNDKLQCPTCNITHSVSNIDITCPRDYTRVGLMDFVKVKHSLMTVKCCVCPSKIATQRCTQCAEFLCNECQKAHKRVNATKNHSLFELAELKKFNNVEAFCRPLTCSEHPDTALNNYCTKSTCQKPVCVHCVIESCREANNHKIENIDSVADAKRQLMKDQISRTEDVSKHIQNVINQIMDEQNEILKIEKSVEDEIDQTFDNLQQVLWNRRVNLKKTLKSSILSKQGHLKEQEDNLRRMKLDMEESNKFANQAIFCPSSPALLQVYPTIQNRLQNLAELYFDKEPHEMATFGFNADGLISVFQTKLDEMASIWSVSIFPPNCKAEVRDFLKENKSATFYVKLRDFQNMAPFKENGIHETDMDVVVKNPTGKKTKCSMEMKEGSTDELEVTVKPIMKGRHALEIRIHDKVVFRKEVETIHEPDLAFDRDNAHKDVSISADGKVFKNISAREQTELVASSSRLQIYKGAMSLKGIKYPGKYYYAVKIEMKVIKPLDKNNLVYELGIARKSVIGKKKVVEGQKFAWSMIGAHHVDCDAICLHIAHNNHLVYHEVLTKNETGKSIERVFGFLLDTECGQWKVFDHNIEMELCIIESVDCSVFLYPVVAGYNPNSVEVTATFMDV</sequence>
<dbReference type="SUPFAM" id="SSF57845">
    <property type="entry name" value="B-box zinc-binding domain"/>
    <property type="match status" value="1"/>
</dbReference>
<dbReference type="InterPro" id="IPR018957">
    <property type="entry name" value="Znf_C3HC4_RING-type"/>
</dbReference>
<keyword evidence="2 4" id="KW-0863">Zinc-finger</keyword>
<dbReference type="PROSITE" id="PS00518">
    <property type="entry name" value="ZF_RING_1"/>
    <property type="match status" value="1"/>
</dbReference>
<reference evidence="8" key="1">
    <citation type="submission" date="2022-08" db="UniProtKB">
        <authorList>
            <consortium name="EnsemblMetazoa"/>
        </authorList>
    </citation>
    <scope>IDENTIFICATION</scope>
    <source>
        <strain evidence="8">05x7-T-G4-1.051#20</strain>
    </source>
</reference>
<dbReference type="InterPro" id="IPR013320">
    <property type="entry name" value="ConA-like_dom_sf"/>
</dbReference>
<dbReference type="InterPro" id="IPR001841">
    <property type="entry name" value="Znf_RING"/>
</dbReference>
<evidence type="ECO:0000256" key="4">
    <source>
        <dbReference type="PROSITE-ProRule" id="PRU00024"/>
    </source>
</evidence>
<keyword evidence="1" id="KW-0479">Metal-binding</keyword>
<evidence type="ECO:0000259" key="7">
    <source>
        <dbReference type="PROSITE" id="PS50188"/>
    </source>
</evidence>
<evidence type="ECO:0000313" key="8">
    <source>
        <dbReference type="EnsemblMetazoa" id="G32156.1:cds"/>
    </source>
</evidence>
<accession>A0A8W8MG16</accession>
<dbReference type="PANTHER" id="PTHR25462:SF291">
    <property type="entry name" value="E3 UBIQUITIN-PROTEIN LIGASE TRIM45"/>
    <property type="match status" value="1"/>
</dbReference>
<evidence type="ECO:0000256" key="1">
    <source>
        <dbReference type="ARBA" id="ARBA00022723"/>
    </source>
</evidence>
<dbReference type="InterPro" id="IPR017907">
    <property type="entry name" value="Znf_RING_CS"/>
</dbReference>
<dbReference type="AlphaFoldDB" id="A0A8W8MG16"/>
<dbReference type="Pfam" id="PF00097">
    <property type="entry name" value="zf-C3HC4"/>
    <property type="match status" value="1"/>
</dbReference>
<feature type="domain" description="B box-type" evidence="6">
    <location>
        <begin position="73"/>
        <end position="119"/>
    </location>
</feature>
<dbReference type="GO" id="GO:0061630">
    <property type="term" value="F:ubiquitin protein ligase activity"/>
    <property type="evidence" value="ECO:0007669"/>
    <property type="project" value="TreeGrafter"/>
</dbReference>
<dbReference type="InterPro" id="IPR047153">
    <property type="entry name" value="TRIM45/56/19-like"/>
</dbReference>
<name>A0A8W8MG16_MAGGI</name>
<dbReference type="SUPFAM" id="SSF49899">
    <property type="entry name" value="Concanavalin A-like lectins/glucanases"/>
    <property type="match status" value="1"/>
</dbReference>
<dbReference type="CDD" id="cd19757">
    <property type="entry name" value="Bbox1"/>
    <property type="match status" value="1"/>
</dbReference>
<feature type="domain" description="B30.2/SPRY" evidence="7">
    <location>
        <begin position="435"/>
        <end position="652"/>
    </location>
</feature>
<keyword evidence="3" id="KW-0862">Zinc</keyword>
<evidence type="ECO:0000259" key="6">
    <source>
        <dbReference type="PROSITE" id="PS50119"/>
    </source>
</evidence>
<dbReference type="Gene3D" id="3.30.160.60">
    <property type="entry name" value="Classic Zinc Finger"/>
    <property type="match status" value="1"/>
</dbReference>
<feature type="domain" description="RING-type" evidence="5">
    <location>
        <begin position="1"/>
        <end position="42"/>
    </location>
</feature>
<dbReference type="Gene3D" id="2.60.120.920">
    <property type="match status" value="1"/>
</dbReference>
<evidence type="ECO:0000313" key="9">
    <source>
        <dbReference type="Proteomes" id="UP000005408"/>
    </source>
</evidence>
<dbReference type="Pfam" id="PF22586">
    <property type="entry name" value="ANCHR-like_BBOX"/>
    <property type="match status" value="1"/>
</dbReference>
<dbReference type="SUPFAM" id="SSF57850">
    <property type="entry name" value="RING/U-box"/>
    <property type="match status" value="1"/>
</dbReference>
<evidence type="ECO:0000256" key="2">
    <source>
        <dbReference type="ARBA" id="ARBA00022771"/>
    </source>
</evidence>
<dbReference type="InterPro" id="IPR013083">
    <property type="entry name" value="Znf_RING/FYVE/PHD"/>
</dbReference>
<dbReference type="InterPro" id="IPR001870">
    <property type="entry name" value="B30.2/SPRY"/>
</dbReference>
<dbReference type="InterPro" id="IPR043136">
    <property type="entry name" value="B30.2/SPRY_sf"/>
</dbReference>
<evidence type="ECO:0000259" key="5">
    <source>
        <dbReference type="PROSITE" id="PS50089"/>
    </source>
</evidence>
<dbReference type="InterPro" id="IPR000315">
    <property type="entry name" value="Znf_B-box"/>
</dbReference>
<dbReference type="CDD" id="cd16449">
    <property type="entry name" value="RING-HC"/>
    <property type="match status" value="1"/>
</dbReference>
<dbReference type="PROSITE" id="PS50089">
    <property type="entry name" value="ZF_RING_2"/>
    <property type="match status" value="1"/>
</dbReference>